<keyword evidence="2" id="KW-0472">Membrane</keyword>
<evidence type="ECO:0000256" key="2">
    <source>
        <dbReference type="SAM" id="Phobius"/>
    </source>
</evidence>
<organism evidence="3 4">
    <name type="scientific">Streptomyces xantholiticus</name>
    <dbReference type="NCBI Taxonomy" id="68285"/>
    <lineage>
        <taxon>Bacteria</taxon>
        <taxon>Bacillati</taxon>
        <taxon>Actinomycetota</taxon>
        <taxon>Actinomycetes</taxon>
        <taxon>Kitasatosporales</taxon>
        <taxon>Streptomycetaceae</taxon>
        <taxon>Streptomyces</taxon>
    </lineage>
</organism>
<reference evidence="3 4" key="1">
    <citation type="submission" date="2024-06" db="EMBL/GenBank/DDBJ databases">
        <title>The Natural Products Discovery Center: Release of the First 8490 Sequenced Strains for Exploring Actinobacteria Biosynthetic Diversity.</title>
        <authorList>
            <person name="Kalkreuter E."/>
            <person name="Kautsar S.A."/>
            <person name="Yang D."/>
            <person name="Bader C.D."/>
            <person name="Teijaro C.N."/>
            <person name="Fluegel L."/>
            <person name="Davis C.M."/>
            <person name="Simpson J.R."/>
            <person name="Lauterbach L."/>
            <person name="Steele A.D."/>
            <person name="Gui C."/>
            <person name="Meng S."/>
            <person name="Li G."/>
            <person name="Viehrig K."/>
            <person name="Ye F."/>
            <person name="Su P."/>
            <person name="Kiefer A.F."/>
            <person name="Nichols A."/>
            <person name="Cepeda A.J."/>
            <person name="Yan W."/>
            <person name="Fan B."/>
            <person name="Jiang Y."/>
            <person name="Adhikari A."/>
            <person name="Zheng C.-J."/>
            <person name="Schuster L."/>
            <person name="Cowan T.M."/>
            <person name="Smanski M.J."/>
            <person name="Chevrette M.G."/>
            <person name="De Carvalho L.P.S."/>
            <person name="Shen B."/>
        </authorList>
    </citation>
    <scope>NUCLEOTIDE SEQUENCE [LARGE SCALE GENOMIC DNA]</scope>
    <source>
        <strain evidence="3 4">NPDC000837</strain>
    </source>
</reference>
<keyword evidence="2" id="KW-1133">Transmembrane helix</keyword>
<feature type="compositionally biased region" description="Low complexity" evidence="1">
    <location>
        <begin position="10"/>
        <end position="22"/>
    </location>
</feature>
<accession>A0ABV1V283</accession>
<dbReference type="RefSeq" id="WP_351978041.1">
    <property type="nucleotide sequence ID" value="NZ_JBEPBX010000028.1"/>
</dbReference>
<name>A0ABV1V283_9ACTN</name>
<evidence type="ECO:0000256" key="1">
    <source>
        <dbReference type="SAM" id="MobiDB-lite"/>
    </source>
</evidence>
<evidence type="ECO:0000313" key="3">
    <source>
        <dbReference type="EMBL" id="MER6616745.1"/>
    </source>
</evidence>
<feature type="region of interest" description="Disordered" evidence="1">
    <location>
        <begin position="1"/>
        <end position="22"/>
    </location>
</feature>
<feature type="transmembrane region" description="Helical" evidence="2">
    <location>
        <begin position="40"/>
        <end position="58"/>
    </location>
</feature>
<gene>
    <name evidence="3" type="ORF">ABT276_25920</name>
</gene>
<sequence length="385" mass="40235">MTEGSDERAGAAASAGRGDGSAASRSSWLRRVLRSRTVRAAAATGIVGVLLGAGAVAWRTDTLPLLKPAPCWDSLDDTTLAGLFGDRRLEVEEQQLRSDPGDFVDRTLGSCRITAYEKDSAGLQTTLRVHRLDGLFGRDSRLWPADHLTSRMVELGDGLPGQVSGTRAWLALPESCTGKTGDNTGAMVVDLATGTAFSDRSHAEEYRTANARAVVQAANGVMRDLGCDGTYALPGRLQAMPGRQDIASGDLCGVRGLALSAGLGKTLEVIGVGGGDGTARVCEVGRDTDSYDLRLLTVTAPGLAAVYSAEVRGGGIRIKGTKGSGVLTTDRALYQAKCPTGDVVFLIEQDRTGDQAVHHELLPAYVAAEADRIGCGPEKVELPAA</sequence>
<proteinExistence type="predicted"/>
<protein>
    <submittedName>
        <fullName evidence="3">Uncharacterized protein</fullName>
    </submittedName>
</protein>
<keyword evidence="4" id="KW-1185">Reference proteome</keyword>
<dbReference type="EMBL" id="JBEPBX010000028">
    <property type="protein sequence ID" value="MER6616745.1"/>
    <property type="molecule type" value="Genomic_DNA"/>
</dbReference>
<dbReference type="Proteomes" id="UP001445472">
    <property type="component" value="Unassembled WGS sequence"/>
</dbReference>
<evidence type="ECO:0000313" key="4">
    <source>
        <dbReference type="Proteomes" id="UP001445472"/>
    </source>
</evidence>
<keyword evidence="2" id="KW-0812">Transmembrane</keyword>
<comment type="caution">
    <text evidence="3">The sequence shown here is derived from an EMBL/GenBank/DDBJ whole genome shotgun (WGS) entry which is preliminary data.</text>
</comment>